<keyword evidence="1" id="KW-0732">Signal</keyword>
<dbReference type="SUPFAM" id="SSF51004">
    <property type="entry name" value="C-terminal (heme d1) domain of cytochrome cd1-nitrite reductase"/>
    <property type="match status" value="1"/>
</dbReference>
<dbReference type="InterPro" id="IPR048433">
    <property type="entry name" value="YNCE-like_beta-prop"/>
</dbReference>
<evidence type="ECO:0000313" key="3">
    <source>
        <dbReference type="EMBL" id="CAB4710525.1"/>
    </source>
</evidence>
<dbReference type="InterPro" id="IPR015943">
    <property type="entry name" value="WD40/YVTN_repeat-like_dom_sf"/>
</dbReference>
<dbReference type="NCBIfam" id="TIGR02276">
    <property type="entry name" value="beta_rpt_yvtn"/>
    <property type="match status" value="4"/>
</dbReference>
<dbReference type="PANTHER" id="PTHR47197">
    <property type="entry name" value="PROTEIN NIRF"/>
    <property type="match status" value="1"/>
</dbReference>
<accession>A0A6J6TLJ3</accession>
<dbReference type="EMBL" id="CAEZXZ010000151">
    <property type="protein sequence ID" value="CAB4710525.1"/>
    <property type="molecule type" value="Genomic_DNA"/>
</dbReference>
<dbReference type="AlphaFoldDB" id="A0A6J6TLJ3"/>
<evidence type="ECO:0000313" key="4">
    <source>
        <dbReference type="EMBL" id="CAB4748220.1"/>
    </source>
</evidence>
<dbReference type="InterPro" id="IPR011964">
    <property type="entry name" value="YVTN_b-propeller_repeat"/>
</dbReference>
<dbReference type="EMBL" id="CAEZZA010000087">
    <property type="protein sequence ID" value="CAB4748220.1"/>
    <property type="molecule type" value="Genomic_DNA"/>
</dbReference>
<gene>
    <name evidence="3" type="ORF">UFOPK2625_00986</name>
    <name evidence="4" type="ORF">UFOPK2809_00758</name>
</gene>
<dbReference type="PANTHER" id="PTHR47197:SF3">
    <property type="entry name" value="DIHYDRO-HEME D1 DEHYDROGENASE"/>
    <property type="match status" value="1"/>
</dbReference>
<sequence>MKRFWTVSLLMSLLAVATAGPVLAKTGDPNAYVPGKFAVGAAPKGVAVSGTGTLGVAVNSGANSVTLFNTCAPKSCQPDPNSAVTVPVGKQPSDVAIWSDPTQGGVARAYVTNSGDGTMTIIPVSVFSFQVASSPTSFNVGGEPTGVAVSADGRWVYISDKTSNTLIFYDTVGQRIAATVPVGAGPWGVAVSADGATAYVANNGAGTVSVVNTTTRQVVATIPVGLAPGDLALAPSGKSLYVANNGSGSISVIDSAANKVIKTVTVGNQPWGVAATGSAVFVANYGSGTVSVIDAASLKSAATIKSGVNPFGVGVNGQQSVFVSNSGSNNLSNIDQLADVPAVKWTSSNSAKSVTGSVPFMPAVTYSMIATKGSTSKKGSCSTSSSGSSVVCKVTLSKGTWRVSVLTRLPWQPVAAGQQNKKFTF</sequence>
<dbReference type="Pfam" id="PF21783">
    <property type="entry name" value="YNCE"/>
    <property type="match status" value="1"/>
</dbReference>
<organism evidence="4">
    <name type="scientific">freshwater metagenome</name>
    <dbReference type="NCBI Taxonomy" id="449393"/>
    <lineage>
        <taxon>unclassified sequences</taxon>
        <taxon>metagenomes</taxon>
        <taxon>ecological metagenomes</taxon>
    </lineage>
</organism>
<dbReference type="Gene3D" id="2.130.10.10">
    <property type="entry name" value="YVTN repeat-like/Quinoprotein amine dehydrogenase"/>
    <property type="match status" value="3"/>
</dbReference>
<feature type="domain" description="YNCE-like beta-propeller" evidence="2">
    <location>
        <begin position="138"/>
        <end position="274"/>
    </location>
</feature>
<evidence type="ECO:0000259" key="2">
    <source>
        <dbReference type="Pfam" id="PF21783"/>
    </source>
</evidence>
<dbReference type="InterPro" id="IPR051200">
    <property type="entry name" value="Host-pathogen_enzymatic-act"/>
</dbReference>
<evidence type="ECO:0000256" key="1">
    <source>
        <dbReference type="ARBA" id="ARBA00022729"/>
    </source>
</evidence>
<protein>
    <submittedName>
        <fullName evidence="4">Unannotated protein</fullName>
    </submittedName>
</protein>
<proteinExistence type="predicted"/>
<name>A0A6J6TLJ3_9ZZZZ</name>
<reference evidence="4" key="1">
    <citation type="submission" date="2020-05" db="EMBL/GenBank/DDBJ databases">
        <authorList>
            <person name="Chiriac C."/>
            <person name="Salcher M."/>
            <person name="Ghai R."/>
            <person name="Kavagutti S V."/>
        </authorList>
    </citation>
    <scope>NUCLEOTIDE SEQUENCE</scope>
</reference>
<dbReference type="InterPro" id="IPR011048">
    <property type="entry name" value="Haem_d1_sf"/>
</dbReference>